<name>A0A645F204_9ZZZZ</name>
<protein>
    <submittedName>
        <fullName evidence="1">Uncharacterized protein</fullName>
    </submittedName>
</protein>
<dbReference type="AlphaFoldDB" id="A0A645F204"/>
<evidence type="ECO:0000313" key="1">
    <source>
        <dbReference type="EMBL" id="MPN07686.1"/>
    </source>
</evidence>
<reference evidence="1" key="1">
    <citation type="submission" date="2019-08" db="EMBL/GenBank/DDBJ databases">
        <authorList>
            <person name="Kucharzyk K."/>
            <person name="Murdoch R.W."/>
            <person name="Higgins S."/>
            <person name="Loffler F."/>
        </authorList>
    </citation>
    <scope>NUCLEOTIDE SEQUENCE</scope>
</reference>
<accession>A0A645F204</accession>
<proteinExistence type="predicted"/>
<gene>
    <name evidence="1" type="ORF">SDC9_154957</name>
</gene>
<sequence length="87" mass="9797">MGPLVEKYIHKGSDRRSAIAFLSRKGFVVRVLDTADLNWSIPCGESWYYAEKSLAPYLLVKATVYIEVRTKNGLVEGISGRVWYSGI</sequence>
<organism evidence="1">
    <name type="scientific">bioreactor metagenome</name>
    <dbReference type="NCBI Taxonomy" id="1076179"/>
    <lineage>
        <taxon>unclassified sequences</taxon>
        <taxon>metagenomes</taxon>
        <taxon>ecological metagenomes</taxon>
    </lineage>
</organism>
<comment type="caution">
    <text evidence="1">The sequence shown here is derived from an EMBL/GenBank/DDBJ whole genome shotgun (WGS) entry which is preliminary data.</text>
</comment>
<dbReference type="EMBL" id="VSSQ01053681">
    <property type="protein sequence ID" value="MPN07686.1"/>
    <property type="molecule type" value="Genomic_DNA"/>
</dbReference>